<dbReference type="Pfam" id="PF16841">
    <property type="entry name" value="CBM60"/>
    <property type="match status" value="1"/>
</dbReference>
<dbReference type="Pfam" id="PF08811">
    <property type="entry name" value="DUF1800"/>
    <property type="match status" value="1"/>
</dbReference>
<accession>A0A5S9F6U0</accession>
<keyword evidence="3" id="KW-1185">Reference proteome</keyword>
<evidence type="ECO:0000313" key="2">
    <source>
        <dbReference type="EMBL" id="BBM88236.1"/>
    </source>
</evidence>
<dbReference type="OrthoDB" id="9772295at2"/>
<evidence type="ECO:0000313" key="3">
    <source>
        <dbReference type="Proteomes" id="UP000326354"/>
    </source>
</evidence>
<sequence>MKFVLIFLLFTVVYSDDFAFVCTKTVVAENETRMIAIRSKKKAVQNQPLVVSSTNPECVMVIEQPTFLKEYDLAYVRIRGQKVGTTKLTLANNHQLEITCTAKNSNVQLNIITPITGSSVCGKFTVAVDVSAYDESQKASVSLHTNSHVFTANKILRLDAYHSRYLFNVDSSLLPETCDLFARCNDVVSERVAVSVAKHVVKRGECEDDYVTSAQQRFGRGGKFKVASHPEAGGEKYIFCASVYPAWSFEYNCPSPGRYQLLLRAKGDLAGGEFPAVNIYANDQQALLTGGQIVDSNWHRVAIGKPFALDKGKNVITVFFANDFFATPWADRNLMLDQYELVSVDNTANSSMMMMQKPTNRHQVKIALDSVFDGEVVTGCTFLQGNCITSSQIAPIVKLHINDKVFCEQQGYDIFFPVFRESLRQGENSVYLSAQIEGGVTYTGEKQTLINPQKLSSPTPKFYRFPSASPYWSDEKKMVKTQGKNHPVLFFATNKTYTLKLPENIRGNFRVYVEAKGQDFRGRAKLQVSVDDKKLPVVEIPRYWGMRELGHVQIIKGNLQLSFVNDAFEEGIGDRNLFVNAIMLVEIMPPDETPPNVRIVHPQQDEVVHSSDVVVAEICDNDLVGVTNIYVNGQSKNMSLQRLGRAGHYVFPLPLTNLKPGKHRVFVRATDVVGNVAESKEVTFIVAEEKPVSGTKYSRAVALLNRFAHGPEFSQLAKLLAVGEKNWLTQQLDVCEDVRDRIVYTRVMKQFPIGSLYAIQQRALLQLLLTSNPVHARFVMWAQNHFSTWIRKTQAAEKWKEHQRFYQHGVGRFYDLLLLSATSPAMLFYLDQDGSFANRINENYAREIMELHTLGVNGGYTQQDVTALARLLTGWTCAAIIRSKFGGINREQRFAAILNSGKEEVILGVRFPVASGCDKAPRVLRALELLAAHPSTARFVCQKFAKHYVSSPVPEELVDDLVEVFHESYGDFNKILLTLSEHPLFWKDALRCKKFANPQDYAMRMARSVELKFPGFLTRYLANSGMSLFDCATPDGYSEDPQSYTDSNMILQRWRLSSDLVNQLFQLVPGPWRRAYAVSNREFLQEAIDIIAMRITGDVLGEKSRKLAEKIIDKPHENHRKKLRELIIFITKLPEMNFK</sequence>
<dbReference type="AlphaFoldDB" id="A0A5S9F6U0"/>
<dbReference type="EMBL" id="AP019860">
    <property type="protein sequence ID" value="BBM88236.1"/>
    <property type="molecule type" value="Genomic_DNA"/>
</dbReference>
<protein>
    <recommendedName>
        <fullName evidence="1">Carbohydrate binding module xylan-binding domain-containing protein</fullName>
    </recommendedName>
</protein>
<dbReference type="KEGG" id="uam:UABAM_06657"/>
<dbReference type="Gene3D" id="2.60.40.10">
    <property type="entry name" value="Immunoglobulins"/>
    <property type="match status" value="1"/>
</dbReference>
<name>A0A5S9F6U0_UABAM</name>
<reference evidence="2 3" key="1">
    <citation type="submission" date="2019-08" db="EMBL/GenBank/DDBJ databases">
        <title>Complete genome sequence of Candidatus Uab amorphum.</title>
        <authorList>
            <person name="Shiratori T."/>
            <person name="Suzuki S."/>
            <person name="Kakizawa Y."/>
            <person name="Ishida K."/>
        </authorList>
    </citation>
    <scope>NUCLEOTIDE SEQUENCE [LARGE SCALE GENOMIC DNA]</scope>
    <source>
        <strain evidence="2 3">SRT547</strain>
    </source>
</reference>
<gene>
    <name evidence="2" type="ORF">UABAM_06657</name>
</gene>
<dbReference type="InterPro" id="IPR014917">
    <property type="entry name" value="DUF1800"/>
</dbReference>
<organism evidence="2 3">
    <name type="scientific">Uabimicrobium amorphum</name>
    <dbReference type="NCBI Taxonomy" id="2596890"/>
    <lineage>
        <taxon>Bacteria</taxon>
        <taxon>Pseudomonadati</taxon>
        <taxon>Planctomycetota</taxon>
        <taxon>Candidatus Uabimicrobiia</taxon>
        <taxon>Candidatus Uabimicrobiales</taxon>
        <taxon>Candidatus Uabimicrobiaceae</taxon>
        <taxon>Candidatus Uabimicrobium</taxon>
    </lineage>
</organism>
<dbReference type="InterPro" id="IPR013783">
    <property type="entry name" value="Ig-like_fold"/>
</dbReference>
<dbReference type="InterPro" id="IPR031768">
    <property type="entry name" value="CBM60_xylan-bd"/>
</dbReference>
<proteinExistence type="predicted"/>
<dbReference type="Proteomes" id="UP000326354">
    <property type="component" value="Chromosome"/>
</dbReference>
<evidence type="ECO:0000259" key="1">
    <source>
        <dbReference type="Pfam" id="PF16841"/>
    </source>
</evidence>
<dbReference type="RefSeq" id="WP_152021856.1">
    <property type="nucleotide sequence ID" value="NZ_AP019860.1"/>
</dbReference>
<feature type="domain" description="Carbohydrate binding module xylan-binding" evidence="1">
    <location>
        <begin position="262"/>
        <end position="350"/>
    </location>
</feature>